<dbReference type="PANTHER" id="PTHR12151:SF8">
    <property type="entry name" value="THIOREDOXIN DOMAIN-CONTAINING PROTEIN"/>
    <property type="match status" value="1"/>
</dbReference>
<reference evidence="5" key="1">
    <citation type="submission" date="2020-01" db="EMBL/GenBank/DDBJ databases">
        <authorList>
            <person name="Meier V. D."/>
            <person name="Meier V D."/>
        </authorList>
    </citation>
    <scope>NUCLEOTIDE SEQUENCE</scope>
    <source>
        <strain evidence="5">HLG_WM_MAG_06</strain>
    </source>
</reference>
<dbReference type="EMBL" id="CACVAP010000039">
    <property type="protein sequence ID" value="CAA6802664.1"/>
    <property type="molecule type" value="Genomic_DNA"/>
</dbReference>
<dbReference type="InterPro" id="IPR036249">
    <property type="entry name" value="Thioredoxin-like_sf"/>
</dbReference>
<sequence length="279" mass="31449">MAKEQRELEGKLKKIVMLVLLSLSTLLQANSLGLNEKLGTMVPLDLTFIDETGKSRTLKDYMDGKPTIISLNYFRCAGICTPQLEDMAQMLSTLDLAENIDYKALTISFDETETPPLAAAKRHTHLTSMGRQYVPDAWHFILSENNSSARLADLVGFSYEKTVNPTSGVVDWIHPAVLIMLSPEGKVTRYLNGIEQLPFDVKMALMEAGEGKVGPTIAKNLLFCFAYDPKAKTYIFKWEKIAATIMFAIMFLFFIYLVKTSKRNDNREDYDNHLNKGDN</sequence>
<feature type="binding site" evidence="2">
    <location>
        <position position="80"/>
    </location>
    <ligand>
        <name>Cu cation</name>
        <dbReference type="ChEBI" id="CHEBI:23378"/>
    </ligand>
</feature>
<dbReference type="PANTHER" id="PTHR12151">
    <property type="entry name" value="ELECTRON TRANSPORT PROTIN SCO1/SENC FAMILY MEMBER"/>
    <property type="match status" value="1"/>
</dbReference>
<keyword evidence="3" id="KW-1015">Disulfide bond</keyword>
<keyword evidence="4" id="KW-0472">Membrane</keyword>
<evidence type="ECO:0000256" key="2">
    <source>
        <dbReference type="PIRSR" id="PIRSR603782-1"/>
    </source>
</evidence>
<dbReference type="InterPro" id="IPR003782">
    <property type="entry name" value="SCO1/SenC"/>
</dbReference>
<evidence type="ECO:0000256" key="3">
    <source>
        <dbReference type="PIRSR" id="PIRSR603782-2"/>
    </source>
</evidence>
<dbReference type="SUPFAM" id="SSF52833">
    <property type="entry name" value="Thioredoxin-like"/>
    <property type="match status" value="1"/>
</dbReference>
<accession>A0A6S6SC95</accession>
<organism evidence="5">
    <name type="scientific">uncultured Sulfurovum sp</name>
    <dbReference type="NCBI Taxonomy" id="269237"/>
    <lineage>
        <taxon>Bacteria</taxon>
        <taxon>Pseudomonadati</taxon>
        <taxon>Campylobacterota</taxon>
        <taxon>Epsilonproteobacteria</taxon>
        <taxon>Campylobacterales</taxon>
        <taxon>Sulfurovaceae</taxon>
        <taxon>Sulfurovum</taxon>
        <taxon>environmental samples</taxon>
    </lineage>
</organism>
<gene>
    <name evidence="5" type="ORF">HELGO_WM3409</name>
</gene>
<feature type="disulfide bond" description="Redox-active" evidence="3">
    <location>
        <begin position="76"/>
        <end position="80"/>
    </location>
</feature>
<keyword evidence="2" id="KW-0479">Metal-binding</keyword>
<keyword evidence="4" id="KW-0812">Transmembrane</keyword>
<evidence type="ECO:0000313" key="5">
    <source>
        <dbReference type="EMBL" id="CAA6802664.1"/>
    </source>
</evidence>
<comment type="similarity">
    <text evidence="1">Belongs to the SCO1/2 family.</text>
</comment>
<dbReference type="Gene3D" id="3.40.30.10">
    <property type="entry name" value="Glutaredoxin"/>
    <property type="match status" value="1"/>
</dbReference>
<evidence type="ECO:0000256" key="1">
    <source>
        <dbReference type="ARBA" id="ARBA00010996"/>
    </source>
</evidence>
<dbReference type="AlphaFoldDB" id="A0A6S6SC95"/>
<feature type="binding site" evidence="2">
    <location>
        <position position="76"/>
    </location>
    <ligand>
        <name>Cu cation</name>
        <dbReference type="ChEBI" id="CHEBI:23378"/>
    </ligand>
</feature>
<dbReference type="Pfam" id="PF02630">
    <property type="entry name" value="SCO1-SenC"/>
    <property type="match status" value="1"/>
</dbReference>
<protein>
    <recommendedName>
        <fullName evidence="6">Cytochrome oxidase biogenesis protein Sco1/SenC/PrrC, copper metallochaperone</fullName>
    </recommendedName>
</protein>
<evidence type="ECO:0000256" key="4">
    <source>
        <dbReference type="SAM" id="Phobius"/>
    </source>
</evidence>
<dbReference type="GO" id="GO:0046872">
    <property type="term" value="F:metal ion binding"/>
    <property type="evidence" value="ECO:0007669"/>
    <property type="project" value="UniProtKB-KW"/>
</dbReference>
<feature type="transmembrane region" description="Helical" evidence="4">
    <location>
        <begin position="241"/>
        <end position="258"/>
    </location>
</feature>
<proteinExistence type="inferred from homology"/>
<name>A0A6S6SC95_9BACT</name>
<keyword evidence="2" id="KW-0186">Copper</keyword>
<keyword evidence="4" id="KW-1133">Transmembrane helix</keyword>
<evidence type="ECO:0008006" key="6">
    <source>
        <dbReference type="Google" id="ProtNLM"/>
    </source>
</evidence>
<dbReference type="CDD" id="cd02968">
    <property type="entry name" value="SCO"/>
    <property type="match status" value="1"/>
</dbReference>